<comment type="cofactor">
    <cofactor evidence="1">
        <name>thiamine diphosphate</name>
        <dbReference type="ChEBI" id="CHEBI:58937"/>
    </cofactor>
</comment>
<proteinExistence type="predicted"/>
<protein>
    <submittedName>
        <fullName evidence="5">Pyruvate dehydrogenase complex E1 component subunit beta</fullName>
    </submittedName>
</protein>
<dbReference type="PANTHER" id="PTHR43257">
    <property type="entry name" value="PYRUVATE DEHYDROGENASE E1 COMPONENT BETA SUBUNIT"/>
    <property type="match status" value="1"/>
</dbReference>
<dbReference type="Gene3D" id="3.40.50.920">
    <property type="match status" value="1"/>
</dbReference>
<name>A0ABP3VR96_9FLAO</name>
<organism evidence="5 6">
    <name type="scientific">Psychroflexus lacisalsi</name>
    <dbReference type="NCBI Taxonomy" id="503928"/>
    <lineage>
        <taxon>Bacteria</taxon>
        <taxon>Pseudomonadati</taxon>
        <taxon>Bacteroidota</taxon>
        <taxon>Flavobacteriia</taxon>
        <taxon>Flavobacteriales</taxon>
        <taxon>Flavobacteriaceae</taxon>
        <taxon>Psychroflexus</taxon>
    </lineage>
</organism>
<dbReference type="CDD" id="cd07036">
    <property type="entry name" value="TPP_PYR_E1-PDHc-beta_like"/>
    <property type="match status" value="1"/>
</dbReference>
<dbReference type="InterPro" id="IPR009014">
    <property type="entry name" value="Transketo_C/PFOR_II"/>
</dbReference>
<dbReference type="SMART" id="SM00861">
    <property type="entry name" value="Transket_pyr"/>
    <property type="match status" value="1"/>
</dbReference>
<reference evidence="6" key="1">
    <citation type="journal article" date="2019" name="Int. J. Syst. Evol. Microbiol.">
        <title>The Global Catalogue of Microorganisms (GCM) 10K type strain sequencing project: providing services to taxonomists for standard genome sequencing and annotation.</title>
        <authorList>
            <consortium name="The Broad Institute Genomics Platform"/>
            <consortium name="The Broad Institute Genome Sequencing Center for Infectious Disease"/>
            <person name="Wu L."/>
            <person name="Ma J."/>
        </authorList>
    </citation>
    <scope>NUCLEOTIDE SEQUENCE [LARGE SCALE GENOMIC DNA]</scope>
    <source>
        <strain evidence="6">JCM 16231</strain>
    </source>
</reference>
<dbReference type="PANTHER" id="PTHR43257:SF2">
    <property type="entry name" value="PYRUVATE DEHYDROGENASE E1 COMPONENT SUBUNIT BETA"/>
    <property type="match status" value="1"/>
</dbReference>
<gene>
    <name evidence="5" type="ORF">GCM10009433_25410</name>
</gene>
<dbReference type="NCBIfam" id="NF006667">
    <property type="entry name" value="PRK09212.1"/>
    <property type="match status" value="1"/>
</dbReference>
<accession>A0ABP3VR96</accession>
<evidence type="ECO:0000256" key="1">
    <source>
        <dbReference type="ARBA" id="ARBA00001964"/>
    </source>
</evidence>
<dbReference type="Gene3D" id="3.40.50.970">
    <property type="match status" value="1"/>
</dbReference>
<evidence type="ECO:0000259" key="4">
    <source>
        <dbReference type="SMART" id="SM00861"/>
    </source>
</evidence>
<dbReference type="InterPro" id="IPR005475">
    <property type="entry name" value="Transketolase-like_Pyr-bd"/>
</dbReference>
<evidence type="ECO:0000256" key="3">
    <source>
        <dbReference type="ARBA" id="ARBA00023052"/>
    </source>
</evidence>
<evidence type="ECO:0000313" key="5">
    <source>
        <dbReference type="EMBL" id="GAA0763753.1"/>
    </source>
</evidence>
<feature type="domain" description="Transketolase-like pyrimidine-binding" evidence="4">
    <location>
        <begin position="4"/>
        <end position="179"/>
    </location>
</feature>
<dbReference type="Proteomes" id="UP001500185">
    <property type="component" value="Unassembled WGS sequence"/>
</dbReference>
<dbReference type="RefSeq" id="WP_224454734.1">
    <property type="nucleotide sequence ID" value="NZ_BAAAGG010000022.1"/>
</dbReference>
<keyword evidence="6" id="KW-1185">Reference proteome</keyword>
<dbReference type="SUPFAM" id="SSF52518">
    <property type="entry name" value="Thiamin diphosphate-binding fold (THDP-binding)"/>
    <property type="match status" value="1"/>
</dbReference>
<keyword evidence="5" id="KW-0670">Pyruvate</keyword>
<dbReference type="Pfam" id="PF02779">
    <property type="entry name" value="Transket_pyr"/>
    <property type="match status" value="1"/>
</dbReference>
<evidence type="ECO:0000313" key="6">
    <source>
        <dbReference type="Proteomes" id="UP001500185"/>
    </source>
</evidence>
<keyword evidence="3" id="KW-0786">Thiamine pyrophosphate</keyword>
<dbReference type="EMBL" id="BAAAGG010000022">
    <property type="protein sequence ID" value="GAA0763753.1"/>
    <property type="molecule type" value="Genomic_DNA"/>
</dbReference>
<evidence type="ECO:0000256" key="2">
    <source>
        <dbReference type="ARBA" id="ARBA00023002"/>
    </source>
</evidence>
<dbReference type="SUPFAM" id="SSF52922">
    <property type="entry name" value="TK C-terminal domain-like"/>
    <property type="match status" value="1"/>
</dbReference>
<comment type="caution">
    <text evidence="5">The sequence shown here is derived from an EMBL/GenBank/DDBJ whole genome shotgun (WGS) entry which is preliminary data.</text>
</comment>
<dbReference type="NCBIfam" id="NF008854">
    <property type="entry name" value="PRK11892.1"/>
    <property type="match status" value="1"/>
</dbReference>
<dbReference type="InterPro" id="IPR033248">
    <property type="entry name" value="Transketolase_C"/>
</dbReference>
<keyword evidence="2" id="KW-0560">Oxidoreductase</keyword>
<sequence>MRTIQFREAIVEAMSEEMRADETIYLMGEEVAEYNGAYKASKGMLDEFGEKRVIDTPISELGFTGIGIGSAMNGNRPIIEFMTFNFSLVGIDQIINNAAKMRQMSGGQFNIPIVFRGPTGSAGQLGATHSQAFESWFANTPGLKVVIPSNPYDAKGLLKSAIRDNDPVIFMESEQMYGDKGEVPEEEYTIPLGVADVKREGTDVTIVSFGKIIKEAYKAAEELEKEDVSCEIIDLRTVRPLDYDAILKSVKKTNRLVILEESWPFGNISTDITYKIQNEAFDYLDAPIIKLNTADTPAPYSPVLLEEWLPNSKDVVKAVKKVLYI</sequence>
<dbReference type="Pfam" id="PF02780">
    <property type="entry name" value="Transketolase_C"/>
    <property type="match status" value="1"/>
</dbReference>
<dbReference type="InterPro" id="IPR029061">
    <property type="entry name" value="THDP-binding"/>
</dbReference>